<dbReference type="Proteomes" id="UP000632498">
    <property type="component" value="Unassembled WGS sequence"/>
</dbReference>
<evidence type="ECO:0000313" key="1">
    <source>
        <dbReference type="EMBL" id="GGF53519.1"/>
    </source>
</evidence>
<dbReference type="AlphaFoldDB" id="A0A917BQV1"/>
<accession>A0A917BQV1</accession>
<evidence type="ECO:0000313" key="2">
    <source>
        <dbReference type="Proteomes" id="UP000632498"/>
    </source>
</evidence>
<proteinExistence type="predicted"/>
<dbReference type="EMBL" id="BMHV01000002">
    <property type="protein sequence ID" value="GGF53519.1"/>
    <property type="molecule type" value="Genomic_DNA"/>
</dbReference>
<protein>
    <submittedName>
        <fullName evidence="1">Uncharacterized protein</fullName>
    </submittedName>
</protein>
<keyword evidence="2" id="KW-1185">Reference proteome</keyword>
<reference evidence="1" key="2">
    <citation type="submission" date="2020-09" db="EMBL/GenBank/DDBJ databases">
        <authorList>
            <person name="Sun Q."/>
            <person name="Zhou Y."/>
        </authorList>
    </citation>
    <scope>NUCLEOTIDE SEQUENCE</scope>
    <source>
        <strain evidence="1">CGMCC 1.15254</strain>
    </source>
</reference>
<gene>
    <name evidence="1" type="ORF">GCM10011332_03610</name>
</gene>
<reference evidence="1" key="1">
    <citation type="journal article" date="2014" name="Int. J. Syst. Evol. Microbiol.">
        <title>Complete genome sequence of Corynebacterium casei LMG S-19264T (=DSM 44701T), isolated from a smear-ripened cheese.</title>
        <authorList>
            <consortium name="US DOE Joint Genome Institute (JGI-PGF)"/>
            <person name="Walter F."/>
            <person name="Albersmeier A."/>
            <person name="Kalinowski J."/>
            <person name="Ruckert C."/>
        </authorList>
    </citation>
    <scope>NUCLEOTIDE SEQUENCE</scope>
    <source>
        <strain evidence="1">CGMCC 1.15254</strain>
    </source>
</reference>
<organism evidence="1 2">
    <name type="scientific">Terasakiella brassicae</name>
    <dbReference type="NCBI Taxonomy" id="1634917"/>
    <lineage>
        <taxon>Bacteria</taxon>
        <taxon>Pseudomonadati</taxon>
        <taxon>Pseudomonadota</taxon>
        <taxon>Alphaproteobacteria</taxon>
        <taxon>Rhodospirillales</taxon>
        <taxon>Terasakiellaceae</taxon>
        <taxon>Terasakiella</taxon>
    </lineage>
</organism>
<sequence>MDVSLQKMIKTRAWYKALLALTQQNHARKPQLSESALKSINWLGFDAIGKRAAMIYLGDA</sequence>
<name>A0A917BQV1_9PROT</name>
<comment type="caution">
    <text evidence="1">The sequence shown here is derived from an EMBL/GenBank/DDBJ whole genome shotgun (WGS) entry which is preliminary data.</text>
</comment>